<accession>X1VQ89</accession>
<organism evidence="1">
    <name type="scientific">marine sediment metagenome</name>
    <dbReference type="NCBI Taxonomy" id="412755"/>
    <lineage>
        <taxon>unclassified sequences</taxon>
        <taxon>metagenomes</taxon>
        <taxon>ecological metagenomes</taxon>
    </lineage>
</organism>
<proteinExistence type="predicted"/>
<dbReference type="EMBL" id="BARW01036561">
    <property type="protein sequence ID" value="GAJ18841.1"/>
    <property type="molecule type" value="Genomic_DNA"/>
</dbReference>
<reference evidence="1" key="1">
    <citation type="journal article" date="2014" name="Front. Microbiol.">
        <title>High frequency of phylogenetically diverse reductive dehalogenase-homologous genes in deep subseafloor sedimentary metagenomes.</title>
        <authorList>
            <person name="Kawai M."/>
            <person name="Futagami T."/>
            <person name="Toyoda A."/>
            <person name="Takaki Y."/>
            <person name="Nishi S."/>
            <person name="Hori S."/>
            <person name="Arai W."/>
            <person name="Tsubouchi T."/>
            <person name="Morono Y."/>
            <person name="Uchiyama I."/>
            <person name="Ito T."/>
            <person name="Fujiyama A."/>
            <person name="Inagaki F."/>
            <person name="Takami H."/>
        </authorList>
    </citation>
    <scope>NUCLEOTIDE SEQUENCE</scope>
    <source>
        <strain evidence="1">Expedition CK06-06</strain>
    </source>
</reference>
<protein>
    <submittedName>
        <fullName evidence="1">Uncharacterized protein</fullName>
    </submittedName>
</protein>
<gene>
    <name evidence="1" type="ORF">S12H4_56719</name>
</gene>
<evidence type="ECO:0000313" key="1">
    <source>
        <dbReference type="EMBL" id="GAJ18841.1"/>
    </source>
</evidence>
<sequence>MDDREQRALKPVYEQLIALKKQFEEEAGVKKEIISGGMLRITDKDGNVIIRAPYPYEVEGN</sequence>
<dbReference type="AlphaFoldDB" id="X1VQ89"/>
<comment type="caution">
    <text evidence="1">The sequence shown here is derived from an EMBL/GenBank/DDBJ whole genome shotgun (WGS) entry which is preliminary data.</text>
</comment>
<name>X1VQ89_9ZZZZ</name>